<dbReference type="AlphaFoldDB" id="A0A0F9LMC2"/>
<accession>A0A0F9LMC2</accession>
<dbReference type="EMBL" id="LAZR01010715">
    <property type="protein sequence ID" value="KKM65490.1"/>
    <property type="molecule type" value="Genomic_DNA"/>
</dbReference>
<reference evidence="1" key="1">
    <citation type="journal article" date="2015" name="Nature">
        <title>Complex archaea that bridge the gap between prokaryotes and eukaryotes.</title>
        <authorList>
            <person name="Spang A."/>
            <person name="Saw J.H."/>
            <person name="Jorgensen S.L."/>
            <person name="Zaremba-Niedzwiedzka K."/>
            <person name="Martijn J."/>
            <person name="Lind A.E."/>
            <person name="van Eijk R."/>
            <person name="Schleper C."/>
            <person name="Guy L."/>
            <person name="Ettema T.J."/>
        </authorList>
    </citation>
    <scope>NUCLEOTIDE SEQUENCE</scope>
</reference>
<sequence length="172" mass="20439">MNFNDKWKQRIAFQCSCCFTNYTMDEFHALYSVWVNGDKNYGKTTACGKCGKLFHEGKWQIKSFKDIFVIYTTHLEMPQCSPNFFEDIMDSRYFYETMIQNTQNRKWLGFQARYNNQKDALDGHWLAHDKLEDMILYPEKYPMGIIEMFSNAMEAAVSQKKLYSQETKQKAT</sequence>
<protein>
    <submittedName>
        <fullName evidence="1">Uncharacterized protein</fullName>
    </submittedName>
</protein>
<organism evidence="1">
    <name type="scientific">marine sediment metagenome</name>
    <dbReference type="NCBI Taxonomy" id="412755"/>
    <lineage>
        <taxon>unclassified sequences</taxon>
        <taxon>metagenomes</taxon>
        <taxon>ecological metagenomes</taxon>
    </lineage>
</organism>
<comment type="caution">
    <text evidence="1">The sequence shown here is derived from an EMBL/GenBank/DDBJ whole genome shotgun (WGS) entry which is preliminary data.</text>
</comment>
<evidence type="ECO:0000313" key="1">
    <source>
        <dbReference type="EMBL" id="KKM65490.1"/>
    </source>
</evidence>
<gene>
    <name evidence="1" type="ORF">LCGC14_1490730</name>
</gene>
<name>A0A0F9LMC2_9ZZZZ</name>
<proteinExistence type="predicted"/>